<keyword evidence="8" id="KW-0966">Cell projection</keyword>
<dbReference type="Pfam" id="PF05914">
    <property type="entry name" value="RIB43A"/>
    <property type="match status" value="2"/>
</dbReference>
<reference evidence="12" key="2">
    <citation type="submission" date="2025-09" db="UniProtKB">
        <authorList>
            <consortium name="Ensembl"/>
        </authorList>
    </citation>
    <scope>IDENTIFICATION</scope>
</reference>
<feature type="region of interest" description="Disordered" evidence="10">
    <location>
        <begin position="240"/>
        <end position="319"/>
    </location>
</feature>
<evidence type="ECO:0000256" key="3">
    <source>
        <dbReference type="ARBA" id="ARBA00022490"/>
    </source>
</evidence>
<evidence type="ECO:0000256" key="10">
    <source>
        <dbReference type="SAM" id="MobiDB-lite"/>
    </source>
</evidence>
<keyword evidence="11" id="KW-0812">Transmembrane</keyword>
<keyword evidence="4" id="KW-0282">Flagellum</keyword>
<dbReference type="Ensembl" id="ENSCLMT00005047707.1">
    <property type="protein sequence ID" value="ENSCLMP00005046108.1"/>
    <property type="gene ID" value="ENSCLMG00005021239.1"/>
</dbReference>
<reference evidence="12" key="1">
    <citation type="submission" date="2025-08" db="UniProtKB">
        <authorList>
            <consortium name="Ensembl"/>
        </authorList>
    </citation>
    <scope>IDENTIFICATION</scope>
</reference>
<evidence type="ECO:0000256" key="1">
    <source>
        <dbReference type="ARBA" id="ARBA00004611"/>
    </source>
</evidence>
<dbReference type="GeneTree" id="ENSGT00940000177659"/>
<feature type="compositionally biased region" description="Basic and acidic residues" evidence="10">
    <location>
        <begin position="164"/>
        <end position="176"/>
    </location>
</feature>
<evidence type="ECO:0000256" key="7">
    <source>
        <dbReference type="ARBA" id="ARBA00023212"/>
    </source>
</evidence>
<evidence type="ECO:0000256" key="6">
    <source>
        <dbReference type="ARBA" id="ARBA00023069"/>
    </source>
</evidence>
<dbReference type="InterPro" id="IPR008805">
    <property type="entry name" value="RIB43A"/>
</dbReference>
<comment type="subcellular location">
    <subcellularLocation>
        <location evidence="1">Cytoplasm</location>
        <location evidence="1">Cytoskeleton</location>
        <location evidence="1">Flagellum axoneme</location>
    </subcellularLocation>
</comment>
<feature type="compositionally biased region" description="Polar residues" evidence="10">
    <location>
        <begin position="274"/>
        <end position="294"/>
    </location>
</feature>
<evidence type="ECO:0000313" key="12">
    <source>
        <dbReference type="Ensembl" id="ENSCLMP00005046108.1"/>
    </source>
</evidence>
<evidence type="ECO:0000313" key="13">
    <source>
        <dbReference type="Proteomes" id="UP000694565"/>
    </source>
</evidence>
<evidence type="ECO:0000256" key="2">
    <source>
        <dbReference type="ARBA" id="ARBA00006875"/>
    </source>
</evidence>
<name>A0A8C3AS14_CYCLU</name>
<feature type="compositionally biased region" description="Basic and acidic residues" evidence="10">
    <location>
        <begin position="186"/>
        <end position="203"/>
    </location>
</feature>
<keyword evidence="6" id="KW-0969">Cilium</keyword>
<dbReference type="Proteomes" id="UP000694565">
    <property type="component" value="Unplaced"/>
</dbReference>
<proteinExistence type="inferred from homology"/>
<evidence type="ECO:0000256" key="4">
    <source>
        <dbReference type="ARBA" id="ARBA00022846"/>
    </source>
</evidence>
<dbReference type="AlphaFoldDB" id="A0A8C3AS14"/>
<dbReference type="PANTHER" id="PTHR14517:SF10">
    <property type="entry name" value="RIB43A-LIKE WITH COILED-COILS PROTEIN 2"/>
    <property type="match status" value="1"/>
</dbReference>
<keyword evidence="13" id="KW-1185">Reference proteome</keyword>
<keyword evidence="7" id="KW-0206">Cytoskeleton</keyword>
<evidence type="ECO:0000256" key="11">
    <source>
        <dbReference type="SAM" id="Phobius"/>
    </source>
</evidence>
<keyword evidence="11" id="KW-1133">Transmembrane helix</keyword>
<feature type="compositionally biased region" description="Basic and acidic residues" evidence="10">
    <location>
        <begin position="89"/>
        <end position="107"/>
    </location>
</feature>
<accession>A0A8C3AS14</accession>
<organism evidence="12 13">
    <name type="scientific">Cyclopterus lumpus</name>
    <name type="common">Lumpsucker</name>
    <dbReference type="NCBI Taxonomy" id="8103"/>
    <lineage>
        <taxon>Eukaryota</taxon>
        <taxon>Metazoa</taxon>
        <taxon>Chordata</taxon>
        <taxon>Craniata</taxon>
        <taxon>Vertebrata</taxon>
        <taxon>Euteleostomi</taxon>
        <taxon>Actinopterygii</taxon>
        <taxon>Neopterygii</taxon>
        <taxon>Teleostei</taxon>
        <taxon>Neoteleostei</taxon>
        <taxon>Acanthomorphata</taxon>
        <taxon>Eupercaria</taxon>
        <taxon>Perciformes</taxon>
        <taxon>Cottioidei</taxon>
        <taxon>Cottales</taxon>
        <taxon>Cyclopteridae</taxon>
        <taxon>Cyclopterus</taxon>
    </lineage>
</organism>
<keyword evidence="5" id="KW-0175">Coiled coil</keyword>
<evidence type="ECO:0000256" key="8">
    <source>
        <dbReference type="ARBA" id="ARBA00023273"/>
    </source>
</evidence>
<comment type="subunit">
    <text evidence="9">Microtubule inner protein component of sperm flagellar doublet microtubules.</text>
</comment>
<sequence length="380" mass="44644">MSIYIYIYIYIYTHTYIYTHIYIYIYIDAKNGKQKWFSFFPFLVSNRKRMNHKTNEQNVHGPGRHRYNCAVTWSAQQVNKEALDMQVKEKEQREEAAREEQNAHGEFTDTLTLEVKERRAMEKATVNHRHRYQQPRCQWEFDPEDPDRCGKPDLPGLVGEDPGSESRRQRQKEQLREWLVQQQSERAAERHQRKLEGRLHDDQSSADMRNKALQLQGIEMEQRKAATIATKDYNLATIEEKRCQQGDRTAPVNHPLTGGGAEPSPGMEGVPGSSRPSSDRSAPLESLQQISQFRKYQMEEKNRAELERKRDEEQHDRVRLDSSRTALLIERQQAKVNKQLRRQMDSTNVKMAETHKQQKPDIQKGCIDNSFFSKFNTCSR</sequence>
<comment type="similarity">
    <text evidence="2">Belongs to the RIB43A family.</text>
</comment>
<keyword evidence="11" id="KW-0472">Membrane</keyword>
<feature type="region of interest" description="Disordered" evidence="10">
    <location>
        <begin position="89"/>
        <end position="111"/>
    </location>
</feature>
<evidence type="ECO:0000256" key="9">
    <source>
        <dbReference type="ARBA" id="ARBA00046435"/>
    </source>
</evidence>
<keyword evidence="3" id="KW-0963">Cytoplasm</keyword>
<evidence type="ECO:0008006" key="14">
    <source>
        <dbReference type="Google" id="ProtNLM"/>
    </source>
</evidence>
<evidence type="ECO:0000256" key="5">
    <source>
        <dbReference type="ARBA" id="ARBA00023054"/>
    </source>
</evidence>
<protein>
    <recommendedName>
        <fullName evidence="14">RIB43A domain with coiled-coils 2</fullName>
    </recommendedName>
</protein>
<feature type="compositionally biased region" description="Basic and acidic residues" evidence="10">
    <location>
        <begin position="296"/>
        <end position="319"/>
    </location>
</feature>
<feature type="transmembrane region" description="Helical" evidence="11">
    <location>
        <begin position="6"/>
        <end position="27"/>
    </location>
</feature>
<dbReference type="PANTHER" id="PTHR14517">
    <property type="entry name" value="RIB43A-RELATED"/>
    <property type="match status" value="1"/>
</dbReference>
<feature type="region of interest" description="Disordered" evidence="10">
    <location>
        <begin position="137"/>
        <end position="207"/>
    </location>
</feature>